<keyword evidence="2" id="KW-1185">Reference proteome</keyword>
<dbReference type="EMBL" id="JBBNAE010000009">
    <property type="protein sequence ID" value="KAK9096673.1"/>
    <property type="molecule type" value="Genomic_DNA"/>
</dbReference>
<comment type="caution">
    <text evidence="1">The sequence shown here is derived from an EMBL/GenBank/DDBJ whole genome shotgun (WGS) entry which is preliminary data.</text>
</comment>
<dbReference type="AlphaFoldDB" id="A0AAP0HPM0"/>
<gene>
    <name evidence="1" type="ORF">Sjap_022170</name>
</gene>
<reference evidence="1 2" key="1">
    <citation type="submission" date="2024-01" db="EMBL/GenBank/DDBJ databases">
        <title>Genome assemblies of Stephania.</title>
        <authorList>
            <person name="Yang L."/>
        </authorList>
    </citation>
    <scope>NUCLEOTIDE SEQUENCE [LARGE SCALE GENOMIC DNA]</scope>
    <source>
        <strain evidence="1">QJT</strain>
        <tissue evidence="1">Leaf</tissue>
    </source>
</reference>
<dbReference type="Proteomes" id="UP001417504">
    <property type="component" value="Unassembled WGS sequence"/>
</dbReference>
<proteinExistence type="predicted"/>
<evidence type="ECO:0000313" key="2">
    <source>
        <dbReference type="Proteomes" id="UP001417504"/>
    </source>
</evidence>
<organism evidence="1 2">
    <name type="scientific">Stephania japonica</name>
    <dbReference type="NCBI Taxonomy" id="461633"/>
    <lineage>
        <taxon>Eukaryota</taxon>
        <taxon>Viridiplantae</taxon>
        <taxon>Streptophyta</taxon>
        <taxon>Embryophyta</taxon>
        <taxon>Tracheophyta</taxon>
        <taxon>Spermatophyta</taxon>
        <taxon>Magnoliopsida</taxon>
        <taxon>Ranunculales</taxon>
        <taxon>Menispermaceae</taxon>
        <taxon>Menispermoideae</taxon>
        <taxon>Cissampelideae</taxon>
        <taxon>Stephania</taxon>
    </lineage>
</organism>
<evidence type="ECO:0000313" key="1">
    <source>
        <dbReference type="EMBL" id="KAK9096673.1"/>
    </source>
</evidence>
<accession>A0AAP0HPM0</accession>
<protein>
    <submittedName>
        <fullName evidence="1">Uncharacterized protein</fullName>
    </submittedName>
</protein>
<name>A0AAP0HPM0_9MAGN</name>
<sequence length="50" mass="5887">MDGKMPMTILTDGDKSMHKVIENEWNNVTHRTCSWQILYKSSKLCTQSWL</sequence>